<keyword evidence="11" id="KW-1185">Reference proteome</keyword>
<dbReference type="Proteomes" id="UP000007110">
    <property type="component" value="Unassembled WGS sequence"/>
</dbReference>
<organism evidence="10 11">
    <name type="scientific">Strongylocentrotus purpuratus</name>
    <name type="common">Purple sea urchin</name>
    <dbReference type="NCBI Taxonomy" id="7668"/>
    <lineage>
        <taxon>Eukaryota</taxon>
        <taxon>Metazoa</taxon>
        <taxon>Echinodermata</taxon>
        <taxon>Eleutherozoa</taxon>
        <taxon>Echinozoa</taxon>
        <taxon>Echinoidea</taxon>
        <taxon>Euechinoidea</taxon>
        <taxon>Echinacea</taxon>
        <taxon>Camarodonta</taxon>
        <taxon>Echinidea</taxon>
        <taxon>Strongylocentrotidae</taxon>
        <taxon>Strongylocentrotus</taxon>
    </lineage>
</organism>
<keyword evidence="5" id="KW-0677">Repeat</keyword>
<dbReference type="OrthoDB" id="2099265at2759"/>
<dbReference type="AlphaFoldDB" id="A0A7M7HMR4"/>
<dbReference type="SUPFAM" id="SSF47576">
    <property type="entry name" value="Calponin-homology domain, CH-domain"/>
    <property type="match status" value="1"/>
</dbReference>
<keyword evidence="4" id="KW-0963">Cytoplasm</keyword>
<dbReference type="PANTHER" id="PTHR12114:SF4">
    <property type="entry name" value="GH23568P"/>
    <property type="match status" value="1"/>
</dbReference>
<keyword evidence="7" id="KW-0009">Actin-binding</keyword>
<evidence type="ECO:0000256" key="8">
    <source>
        <dbReference type="ARBA" id="ARBA00023212"/>
    </source>
</evidence>
<evidence type="ECO:0000259" key="9">
    <source>
        <dbReference type="PROSITE" id="PS50021"/>
    </source>
</evidence>
<evidence type="ECO:0000313" key="11">
    <source>
        <dbReference type="Proteomes" id="UP000007110"/>
    </source>
</evidence>
<dbReference type="PROSITE" id="PS50021">
    <property type="entry name" value="CH"/>
    <property type="match status" value="2"/>
</dbReference>
<evidence type="ECO:0000256" key="1">
    <source>
        <dbReference type="ARBA" id="ARBA00004204"/>
    </source>
</evidence>
<dbReference type="Pfam" id="PF00307">
    <property type="entry name" value="CH"/>
    <property type="match status" value="2"/>
</dbReference>
<evidence type="ECO:0000256" key="4">
    <source>
        <dbReference type="ARBA" id="ARBA00022490"/>
    </source>
</evidence>
<dbReference type="GO" id="GO:0071963">
    <property type="term" value="P:establishment or maintenance of cell polarity regulating cell shape"/>
    <property type="evidence" value="ECO:0000318"/>
    <property type="project" value="GO_Central"/>
</dbReference>
<proteinExistence type="inferred from homology"/>
<dbReference type="FunFam" id="1.10.418.10:FF:000015">
    <property type="entry name" value="Parvin beta"/>
    <property type="match status" value="1"/>
</dbReference>
<dbReference type="PIRSF" id="PIRSF039131">
    <property type="entry name" value="Parvin"/>
    <property type="match status" value="1"/>
</dbReference>
<name>A0A7M7HMR4_STRPU</name>
<dbReference type="GO" id="GO:0030036">
    <property type="term" value="P:actin cytoskeleton organization"/>
    <property type="evidence" value="ECO:0000318"/>
    <property type="project" value="GO_Central"/>
</dbReference>
<dbReference type="InterPro" id="IPR036872">
    <property type="entry name" value="CH_dom_sf"/>
</dbReference>
<dbReference type="RefSeq" id="XP_011672786.1">
    <property type="nucleotide sequence ID" value="XM_011674484.2"/>
</dbReference>
<dbReference type="GO" id="GO:0005925">
    <property type="term" value="C:focal adhesion"/>
    <property type="evidence" value="ECO:0000318"/>
    <property type="project" value="GO_Central"/>
</dbReference>
<dbReference type="Gene3D" id="1.10.418.10">
    <property type="entry name" value="Calponin-like domain"/>
    <property type="match status" value="2"/>
</dbReference>
<sequence>MASPSKTNTTLKKDKKEESFLDKVTTLGRKKKAKEDDINDIGRAALESPGSPVDINPDTFIMEEGEERSMIEPDSKDSPKVKELSEVLIRWINEELKDQRIIVRDLEEDLYDGQILGNLVEKLAGIKFEVREVMQAEIFQKQKIKAILDYVNKLLNLPRWNKDKWSVDAIHSRNLVAILHLLVALAFHFKAPIMIPEFVIVKVVVVQKKDGMLQTSRVEEEITATNESVAWFHVEQRRAIGGRFERDAFDTLFDHAPDKLNVVKKSLIAFANKHLNKLNLEVMDLDSQFHDGVFFILLMGLLEGYYVPLHCYHMTPTTFEEKVHNVNLALDLMDDAGLPKAKARAEDVAQLHLKSMLRLIYNLFLRYKQNDLFI</sequence>
<dbReference type="CDD" id="cd21304">
    <property type="entry name" value="CH_PARVA_B_rpt1"/>
    <property type="match status" value="1"/>
</dbReference>
<evidence type="ECO:0000256" key="6">
    <source>
        <dbReference type="ARBA" id="ARBA00022889"/>
    </source>
</evidence>
<evidence type="ECO:0000256" key="3">
    <source>
        <dbReference type="ARBA" id="ARBA00005666"/>
    </source>
</evidence>
<dbReference type="CDD" id="cd21306">
    <property type="entry name" value="CH_PARVA_B_rpt2"/>
    <property type="match status" value="1"/>
</dbReference>
<dbReference type="GO" id="GO:0034446">
    <property type="term" value="P:substrate adhesion-dependent cell spreading"/>
    <property type="evidence" value="ECO:0000318"/>
    <property type="project" value="GO_Central"/>
</dbReference>
<dbReference type="FunCoup" id="A0A7M7HMR4">
    <property type="interactions" value="1585"/>
</dbReference>
<dbReference type="FunFam" id="1.10.418.10:FF:000011">
    <property type="entry name" value="Parvin, beta"/>
    <property type="match status" value="1"/>
</dbReference>
<evidence type="ECO:0000313" key="10">
    <source>
        <dbReference type="EnsemblMetazoa" id="XP_011672786"/>
    </source>
</evidence>
<feature type="domain" description="Calponin-homology (CH)" evidence="9">
    <location>
        <begin position="82"/>
        <end position="190"/>
    </location>
</feature>
<dbReference type="InterPro" id="IPR028433">
    <property type="entry name" value="Parvin"/>
</dbReference>
<keyword evidence="8" id="KW-0206">Cytoskeleton</keyword>
<protein>
    <recommendedName>
        <fullName evidence="9">Calponin-homology (CH) domain-containing protein</fullName>
    </recommendedName>
</protein>
<dbReference type="GO" id="GO:0015629">
    <property type="term" value="C:actin cytoskeleton"/>
    <property type="evidence" value="ECO:0000318"/>
    <property type="project" value="GO_Central"/>
</dbReference>
<dbReference type="GO" id="GO:0003779">
    <property type="term" value="F:actin binding"/>
    <property type="evidence" value="ECO:0000318"/>
    <property type="project" value="GO_Central"/>
</dbReference>
<dbReference type="GeneID" id="580270"/>
<keyword evidence="6" id="KW-0130">Cell adhesion</keyword>
<dbReference type="GO" id="GO:0030031">
    <property type="term" value="P:cell projection assembly"/>
    <property type="evidence" value="ECO:0000318"/>
    <property type="project" value="GO_Central"/>
</dbReference>
<reference evidence="10" key="2">
    <citation type="submission" date="2021-01" db="UniProtKB">
        <authorList>
            <consortium name="EnsemblMetazoa"/>
        </authorList>
    </citation>
    <scope>IDENTIFICATION</scope>
</reference>
<dbReference type="PANTHER" id="PTHR12114">
    <property type="entry name" value="PARVIN"/>
    <property type="match status" value="1"/>
</dbReference>
<reference evidence="11" key="1">
    <citation type="submission" date="2015-02" db="EMBL/GenBank/DDBJ databases">
        <title>Genome sequencing for Strongylocentrotus purpuratus.</title>
        <authorList>
            <person name="Murali S."/>
            <person name="Liu Y."/>
            <person name="Vee V."/>
            <person name="English A."/>
            <person name="Wang M."/>
            <person name="Skinner E."/>
            <person name="Han Y."/>
            <person name="Muzny D.M."/>
            <person name="Worley K.C."/>
            <person name="Gibbs R.A."/>
        </authorList>
    </citation>
    <scope>NUCLEOTIDE SEQUENCE</scope>
</reference>
<dbReference type="KEGG" id="spu:580270"/>
<dbReference type="GO" id="GO:0005737">
    <property type="term" value="C:cytoplasm"/>
    <property type="evidence" value="ECO:0000318"/>
    <property type="project" value="GO_Central"/>
</dbReference>
<evidence type="ECO:0000256" key="2">
    <source>
        <dbReference type="ARBA" id="ARBA00004245"/>
    </source>
</evidence>
<dbReference type="InParanoid" id="A0A7M7HMR4"/>
<evidence type="ECO:0000256" key="7">
    <source>
        <dbReference type="ARBA" id="ARBA00023203"/>
    </source>
</evidence>
<comment type="subcellular location">
    <subcellularLocation>
        <location evidence="2">Cytoplasm</location>
        <location evidence="2">Cytoskeleton</location>
    </subcellularLocation>
    <subcellularLocation>
        <location evidence="1">Cytoplasm</location>
        <location evidence="1">Myofibril</location>
        <location evidence="1">Sarcomere</location>
    </subcellularLocation>
</comment>
<feature type="domain" description="Calponin-homology (CH)" evidence="9">
    <location>
        <begin position="261"/>
        <end position="368"/>
    </location>
</feature>
<comment type="similarity">
    <text evidence="3">Belongs to the parvin family.</text>
</comment>
<evidence type="ECO:0000256" key="5">
    <source>
        <dbReference type="ARBA" id="ARBA00022737"/>
    </source>
</evidence>
<dbReference type="GO" id="GO:0030017">
    <property type="term" value="C:sarcomere"/>
    <property type="evidence" value="ECO:0007669"/>
    <property type="project" value="UniProtKB-SubCell"/>
</dbReference>
<dbReference type="InterPro" id="IPR001715">
    <property type="entry name" value="CH_dom"/>
</dbReference>
<dbReference type="EnsemblMetazoa" id="XM_011674484">
    <property type="protein sequence ID" value="XP_011672786"/>
    <property type="gene ID" value="LOC580270"/>
</dbReference>
<accession>A0A7M7HMR4</accession>